<dbReference type="InterPro" id="IPR035986">
    <property type="entry name" value="PKD_dom_sf"/>
</dbReference>
<dbReference type="RefSeq" id="WP_106542937.1">
    <property type="nucleotide sequence ID" value="NZ_BLAU01000001.1"/>
</dbReference>
<evidence type="ECO:0000259" key="2">
    <source>
        <dbReference type="PROSITE" id="PS50093"/>
    </source>
</evidence>
<keyword evidence="6" id="KW-1185">Reference proteome</keyword>
<feature type="domain" description="PKD" evidence="2">
    <location>
        <begin position="333"/>
        <end position="382"/>
    </location>
</feature>
<dbReference type="Proteomes" id="UP000240621">
    <property type="component" value="Unassembled WGS sequence"/>
</dbReference>
<keyword evidence="1" id="KW-0732">Signal</keyword>
<comment type="caution">
    <text evidence="4">The sequence shown here is derived from an EMBL/GenBank/DDBJ whole genome shotgun (WGS) entry which is preliminary data.</text>
</comment>
<gene>
    <name evidence="4" type="ORF">CLV93_10827</name>
    <name evidence="3" type="ORF">JCM18694_14010</name>
</gene>
<protein>
    <submittedName>
        <fullName evidence="4">PKD domain-containing protein</fullName>
    </submittedName>
</protein>
<evidence type="ECO:0000313" key="6">
    <source>
        <dbReference type="Proteomes" id="UP000396862"/>
    </source>
</evidence>
<organism evidence="4 5">
    <name type="scientific">Prolixibacter denitrificans</name>
    <dbReference type="NCBI Taxonomy" id="1541063"/>
    <lineage>
        <taxon>Bacteria</taxon>
        <taxon>Pseudomonadati</taxon>
        <taxon>Bacteroidota</taxon>
        <taxon>Bacteroidia</taxon>
        <taxon>Marinilabiliales</taxon>
        <taxon>Prolixibacteraceae</taxon>
        <taxon>Prolixibacter</taxon>
    </lineage>
</organism>
<dbReference type="CDD" id="cd00146">
    <property type="entry name" value="PKD"/>
    <property type="match status" value="1"/>
</dbReference>
<feature type="domain" description="PKD" evidence="2">
    <location>
        <begin position="68"/>
        <end position="110"/>
    </location>
</feature>
<dbReference type="EMBL" id="PYGC01000008">
    <property type="protein sequence ID" value="PSK81629.1"/>
    <property type="molecule type" value="Genomic_DNA"/>
</dbReference>
<dbReference type="InterPro" id="IPR022409">
    <property type="entry name" value="PKD/Chitinase_dom"/>
</dbReference>
<evidence type="ECO:0000256" key="1">
    <source>
        <dbReference type="SAM" id="SignalP"/>
    </source>
</evidence>
<dbReference type="OrthoDB" id="5381604at2"/>
<feature type="chain" id="PRO_5015161265" evidence="1">
    <location>
        <begin position="20"/>
        <end position="584"/>
    </location>
</feature>
<dbReference type="Proteomes" id="UP000396862">
    <property type="component" value="Unassembled WGS sequence"/>
</dbReference>
<sequence>MKINKIFNYIFILGAIALAFTSCDPQVVDGPQLGPKPSADQLSFTIAQGADDFHPVITNTSNITGIAKWDFGNGNKGTGESVTPYYPLSGKYTVTLTLYTSGGSASVTKEYTQETTDYAYFQDPAIIALSGGVDNLNGKTWVADSLAQGHYGVGPAGSDGTTWWSAAPMDKSGFGAYDDELNFKLNGFVVTYTNHGKSFVKSYQSGVSFYSNPVDAGGDLTVDYTPEPGSWSISTENGKQYLIMNGPTPIFPTFDVGAVDGKYEILDISENKLELVTTGADGNAWHYLLIPKGYVKPTVKWDLNVAAGADANTFDISLANVDIPSGISISQVTYDFGDGSDPVTVSDYTQSVSHTYMRQGTYTVTATLEANEEQVKTSTVEVAQNSPDYVPFQPNVMVMYNDFSEVQMEPVLGQDCSVEIVPNPSKIYPNKSAYVAHYSKSNQQWANAYMQLPAGYRFDLRTVHTFQIMVYGKAGQDVLLKLENTDMGGNAWQTGVELHYTIQSDNTWEIATFDFAGAATADLSWDPGLAPLMSSDVTTDDRYSNDYYNVVRIMLNPGNDAGDFDFYFDELQGPSVEGIKSAQF</sequence>
<dbReference type="Gene3D" id="2.60.40.10">
    <property type="entry name" value="Immunoglobulins"/>
    <property type="match status" value="2"/>
</dbReference>
<dbReference type="InterPro" id="IPR013783">
    <property type="entry name" value="Ig-like_fold"/>
</dbReference>
<dbReference type="InterPro" id="IPR000601">
    <property type="entry name" value="PKD_dom"/>
</dbReference>
<dbReference type="SUPFAM" id="SSF49299">
    <property type="entry name" value="PKD domain"/>
    <property type="match status" value="2"/>
</dbReference>
<evidence type="ECO:0000313" key="3">
    <source>
        <dbReference type="EMBL" id="GET21155.1"/>
    </source>
</evidence>
<accession>A0A2P8C9I6</accession>
<reference evidence="4 5" key="1">
    <citation type="submission" date="2018-03" db="EMBL/GenBank/DDBJ databases">
        <title>Genomic Encyclopedia of Archaeal and Bacterial Type Strains, Phase II (KMG-II): from individual species to whole genera.</title>
        <authorList>
            <person name="Goeker M."/>
        </authorList>
    </citation>
    <scope>NUCLEOTIDE SEQUENCE [LARGE SCALE GENOMIC DNA]</scope>
    <source>
        <strain evidence="4 5">DSM 27267</strain>
    </source>
</reference>
<proteinExistence type="predicted"/>
<feature type="signal peptide" evidence="1">
    <location>
        <begin position="1"/>
        <end position="19"/>
    </location>
</feature>
<evidence type="ECO:0000313" key="5">
    <source>
        <dbReference type="Proteomes" id="UP000240621"/>
    </source>
</evidence>
<dbReference type="Pfam" id="PF18911">
    <property type="entry name" value="PKD_4"/>
    <property type="match status" value="2"/>
</dbReference>
<dbReference type="SMART" id="SM00089">
    <property type="entry name" value="PKD"/>
    <property type="match status" value="2"/>
</dbReference>
<dbReference type="PROSITE" id="PS51257">
    <property type="entry name" value="PROKAR_LIPOPROTEIN"/>
    <property type="match status" value="1"/>
</dbReference>
<name>A0A2P8C9I6_9BACT</name>
<evidence type="ECO:0000313" key="4">
    <source>
        <dbReference type="EMBL" id="PSK81629.1"/>
    </source>
</evidence>
<dbReference type="PROSITE" id="PS50093">
    <property type="entry name" value="PKD"/>
    <property type="match status" value="2"/>
</dbReference>
<reference evidence="3 6" key="2">
    <citation type="submission" date="2019-10" db="EMBL/GenBank/DDBJ databases">
        <title>Prolixibacter strains distinguished by the presence of nitrate reductase genes were adept at nitrate-dependent anaerobic corrosion of metallic iron and carbon steel.</title>
        <authorList>
            <person name="Iino T."/>
            <person name="Shono N."/>
            <person name="Ito K."/>
            <person name="Nakamura R."/>
            <person name="Sueoka K."/>
            <person name="Harayama S."/>
            <person name="Ohkuma M."/>
        </authorList>
    </citation>
    <scope>NUCLEOTIDE SEQUENCE [LARGE SCALE GENOMIC DNA]</scope>
    <source>
        <strain evidence="3 6">MIC1-1</strain>
    </source>
</reference>
<dbReference type="AlphaFoldDB" id="A0A2P8C9I6"/>
<dbReference type="EMBL" id="BLAU01000001">
    <property type="protein sequence ID" value="GET21155.1"/>
    <property type="molecule type" value="Genomic_DNA"/>
</dbReference>